<dbReference type="Gramene" id="Pp3c4_2950V3.2">
    <property type="protein sequence ID" value="Pp3c4_2950V3.2"/>
    <property type="gene ID" value="Pp3c4_2950"/>
</dbReference>
<evidence type="ECO:0000313" key="2">
    <source>
        <dbReference type="EMBL" id="PNR54798.1"/>
    </source>
</evidence>
<accession>A9TQB2</accession>
<feature type="compositionally biased region" description="Low complexity" evidence="1">
    <location>
        <begin position="165"/>
        <end position="174"/>
    </location>
</feature>
<dbReference type="Gramene" id="Pp3c4_2950V3.1">
    <property type="protein sequence ID" value="Pp3c4_2950V3.1"/>
    <property type="gene ID" value="Pp3c4_2950"/>
</dbReference>
<reference evidence="2 4" key="2">
    <citation type="journal article" date="2018" name="Plant J.">
        <title>The Physcomitrella patens chromosome-scale assembly reveals moss genome structure and evolution.</title>
        <authorList>
            <person name="Lang D."/>
            <person name="Ullrich K.K."/>
            <person name="Murat F."/>
            <person name="Fuchs J."/>
            <person name="Jenkins J."/>
            <person name="Haas F.B."/>
            <person name="Piednoel M."/>
            <person name="Gundlach H."/>
            <person name="Van Bel M."/>
            <person name="Meyberg R."/>
            <person name="Vives C."/>
            <person name="Morata J."/>
            <person name="Symeonidi A."/>
            <person name="Hiss M."/>
            <person name="Muchero W."/>
            <person name="Kamisugi Y."/>
            <person name="Saleh O."/>
            <person name="Blanc G."/>
            <person name="Decker E.L."/>
            <person name="van Gessel N."/>
            <person name="Grimwood J."/>
            <person name="Hayes R.D."/>
            <person name="Graham S.W."/>
            <person name="Gunter L.E."/>
            <person name="McDaniel S.F."/>
            <person name="Hoernstein S.N.W."/>
            <person name="Larsson A."/>
            <person name="Li F.W."/>
            <person name="Perroud P.F."/>
            <person name="Phillips J."/>
            <person name="Ranjan P."/>
            <person name="Rokshar D.S."/>
            <person name="Rothfels C.J."/>
            <person name="Schneider L."/>
            <person name="Shu S."/>
            <person name="Stevenson D.W."/>
            <person name="Thummler F."/>
            <person name="Tillich M."/>
            <person name="Villarreal Aguilar J.C."/>
            <person name="Widiez T."/>
            <person name="Wong G.K."/>
            <person name="Wymore A."/>
            <person name="Zhang Y."/>
            <person name="Zimmer A.D."/>
            <person name="Quatrano R.S."/>
            <person name="Mayer K.F.X."/>
            <person name="Goodstein D."/>
            <person name="Casacuberta J.M."/>
            <person name="Vandepoele K."/>
            <person name="Reski R."/>
            <person name="Cuming A.C."/>
            <person name="Tuskan G.A."/>
            <person name="Maumus F."/>
            <person name="Salse J."/>
            <person name="Schmutz J."/>
            <person name="Rensing S.A."/>
        </authorList>
    </citation>
    <scope>NUCLEOTIDE SEQUENCE [LARGE SCALE GENOMIC DNA]</scope>
    <source>
        <strain evidence="3 4">cv. Gransden 2004</strain>
    </source>
</reference>
<dbReference type="Gramene" id="Pp3c4_2950V3.7">
    <property type="protein sequence ID" value="Pp3c4_2950V3.7"/>
    <property type="gene ID" value="Pp3c4_2950"/>
</dbReference>
<keyword evidence="4" id="KW-1185">Reference proteome</keyword>
<gene>
    <name evidence="3" type="primary">LOC112281545</name>
    <name evidence="2" type="ORF">PHYPA_005691</name>
</gene>
<sequence length="196" mass="20116">MATEGEHVDSAAEDLKNAAKEVEDKPQASETDGATSGDHKASEFIHDVAHIVLEKSNQAADSSKEYIHNVVTKVQGYADKVSSGAGGSASNMQGMLSKAVHVGAYPGSTTGTAGEGESSSGTDGGLFTSVATWCSSLCGSKDADGEPRNIDFRAAAENITHVLQSSTTSSSPSPYAVTPAETLPEPSEPEKPKASE</sequence>
<organism evidence="2">
    <name type="scientific">Physcomitrium patens</name>
    <name type="common">Spreading-leaved earth moss</name>
    <name type="synonym">Physcomitrella patens</name>
    <dbReference type="NCBI Taxonomy" id="3218"/>
    <lineage>
        <taxon>Eukaryota</taxon>
        <taxon>Viridiplantae</taxon>
        <taxon>Streptophyta</taxon>
        <taxon>Embryophyta</taxon>
        <taxon>Bryophyta</taxon>
        <taxon>Bryophytina</taxon>
        <taxon>Bryopsida</taxon>
        <taxon>Funariidae</taxon>
        <taxon>Funariales</taxon>
        <taxon>Funariaceae</taxon>
        <taxon>Physcomitrium</taxon>
    </lineage>
</organism>
<dbReference type="AlphaFoldDB" id="A9TQB2"/>
<dbReference type="Gramene" id="Pp3c4_2950V3.3">
    <property type="protein sequence ID" value="Pp3c4_2950V3.3"/>
    <property type="gene ID" value="Pp3c4_2950"/>
</dbReference>
<feature type="region of interest" description="Disordered" evidence="1">
    <location>
        <begin position="163"/>
        <end position="196"/>
    </location>
</feature>
<dbReference type="Proteomes" id="UP000006727">
    <property type="component" value="Chromosome 4"/>
</dbReference>
<proteinExistence type="predicted"/>
<dbReference type="RefSeq" id="XP_024373964.1">
    <property type="nucleotide sequence ID" value="XM_024518196.2"/>
</dbReference>
<feature type="compositionally biased region" description="Basic and acidic residues" evidence="1">
    <location>
        <begin position="1"/>
        <end position="27"/>
    </location>
</feature>
<feature type="region of interest" description="Disordered" evidence="1">
    <location>
        <begin position="1"/>
        <end position="41"/>
    </location>
</feature>
<protein>
    <submittedName>
        <fullName evidence="2 3">Uncharacterized protein</fullName>
    </submittedName>
</protein>
<dbReference type="PaxDb" id="3218-PP1S287_5V6.6"/>
<dbReference type="EnsemblPlants" id="Pp3c4_2950V3.7">
    <property type="protein sequence ID" value="Pp3c4_2950V3.7"/>
    <property type="gene ID" value="Pp3c4_2950"/>
</dbReference>
<reference evidence="3" key="3">
    <citation type="submission" date="2020-12" db="UniProtKB">
        <authorList>
            <consortium name="EnsemblPlants"/>
        </authorList>
    </citation>
    <scope>IDENTIFICATION</scope>
</reference>
<dbReference type="HOGENOM" id="CLU_1392264_0_0_1"/>
<dbReference type="Gramene" id="Pp3c4_2950V3.6">
    <property type="protein sequence ID" value="Pp3c4_2950V3.6"/>
    <property type="gene ID" value="Pp3c4_2950"/>
</dbReference>
<dbReference type="EnsemblPlants" id="Pp3c4_2950V3.4">
    <property type="protein sequence ID" value="Pp3c4_2950V3.4"/>
    <property type="gene ID" value="Pp3c4_2950"/>
</dbReference>
<evidence type="ECO:0000313" key="4">
    <source>
        <dbReference type="Proteomes" id="UP000006727"/>
    </source>
</evidence>
<dbReference type="EnsemblPlants" id="Pp3c4_2950V3.1">
    <property type="protein sequence ID" value="Pp3c4_2950V3.1"/>
    <property type="gene ID" value="Pp3c4_2950"/>
</dbReference>
<dbReference type="EnsemblPlants" id="Pp3c4_2950V3.3">
    <property type="protein sequence ID" value="Pp3c4_2950V3.3"/>
    <property type="gene ID" value="Pp3c4_2950"/>
</dbReference>
<dbReference type="EnsemblPlants" id="Pp3c4_2950V3.2">
    <property type="protein sequence ID" value="Pp3c4_2950V3.2"/>
    <property type="gene ID" value="Pp3c4_2950"/>
</dbReference>
<dbReference type="Gramene" id="Pp3c4_2950V3.4">
    <property type="protein sequence ID" value="Pp3c4_2950V3.4"/>
    <property type="gene ID" value="Pp3c4_2950"/>
</dbReference>
<evidence type="ECO:0000313" key="3">
    <source>
        <dbReference type="EnsemblPlants" id="Pp3c4_2950V3.1"/>
    </source>
</evidence>
<dbReference type="RefSeq" id="XP_073389602.1">
    <property type="nucleotide sequence ID" value="XM_073533501.1"/>
</dbReference>
<dbReference type="Gramene" id="Pp3c4_2950V3.5">
    <property type="protein sequence ID" value="Pp3c4_2950V3.5"/>
    <property type="gene ID" value="Pp3c4_2950"/>
</dbReference>
<dbReference type="RefSeq" id="XP_024373965.1">
    <property type="nucleotide sequence ID" value="XM_024518197.2"/>
</dbReference>
<dbReference type="EnsemblPlants" id="Pp3c4_2950V3.5">
    <property type="protein sequence ID" value="Pp3c4_2950V3.5"/>
    <property type="gene ID" value="Pp3c4_2950"/>
</dbReference>
<reference evidence="2 4" key="1">
    <citation type="journal article" date="2008" name="Science">
        <title>The Physcomitrella genome reveals evolutionary insights into the conquest of land by plants.</title>
        <authorList>
            <person name="Rensing S."/>
            <person name="Lang D."/>
            <person name="Zimmer A."/>
            <person name="Terry A."/>
            <person name="Salamov A."/>
            <person name="Shapiro H."/>
            <person name="Nishiyama T."/>
            <person name="Perroud P.-F."/>
            <person name="Lindquist E."/>
            <person name="Kamisugi Y."/>
            <person name="Tanahashi T."/>
            <person name="Sakakibara K."/>
            <person name="Fujita T."/>
            <person name="Oishi K."/>
            <person name="Shin-I T."/>
            <person name="Kuroki Y."/>
            <person name="Toyoda A."/>
            <person name="Suzuki Y."/>
            <person name="Hashimoto A."/>
            <person name="Yamaguchi K."/>
            <person name="Sugano A."/>
            <person name="Kohara Y."/>
            <person name="Fujiyama A."/>
            <person name="Anterola A."/>
            <person name="Aoki S."/>
            <person name="Ashton N."/>
            <person name="Barbazuk W.B."/>
            <person name="Barker E."/>
            <person name="Bennetzen J."/>
            <person name="Bezanilla M."/>
            <person name="Blankenship R."/>
            <person name="Cho S.H."/>
            <person name="Dutcher S."/>
            <person name="Estelle M."/>
            <person name="Fawcett J.A."/>
            <person name="Gundlach H."/>
            <person name="Hanada K."/>
            <person name="Heyl A."/>
            <person name="Hicks K.A."/>
            <person name="Hugh J."/>
            <person name="Lohr M."/>
            <person name="Mayer K."/>
            <person name="Melkozernov A."/>
            <person name="Murata T."/>
            <person name="Nelson D."/>
            <person name="Pils B."/>
            <person name="Prigge M."/>
            <person name="Reiss B."/>
            <person name="Renner T."/>
            <person name="Rombauts S."/>
            <person name="Rushton P."/>
            <person name="Sanderfoot A."/>
            <person name="Schween G."/>
            <person name="Shiu S.-H."/>
            <person name="Stueber K."/>
            <person name="Theodoulou F.L."/>
            <person name="Tu H."/>
            <person name="Van de Peer Y."/>
            <person name="Verrier P.J."/>
            <person name="Waters E."/>
            <person name="Wood A."/>
            <person name="Yang L."/>
            <person name="Cove D."/>
            <person name="Cuming A."/>
            <person name="Hasebe M."/>
            <person name="Lucas S."/>
            <person name="Mishler D.B."/>
            <person name="Reski R."/>
            <person name="Grigoriev I."/>
            <person name="Quatrano R.S."/>
            <person name="Boore J.L."/>
        </authorList>
    </citation>
    <scope>NUCLEOTIDE SEQUENCE [LARGE SCALE GENOMIC DNA]</scope>
    <source>
        <strain evidence="3 4">cv. Gransden 2004</strain>
    </source>
</reference>
<dbReference type="OrthoDB" id="10456182at2759"/>
<dbReference type="EMBL" id="ABEU02000004">
    <property type="protein sequence ID" value="PNR54798.1"/>
    <property type="molecule type" value="Genomic_DNA"/>
</dbReference>
<evidence type="ECO:0000256" key="1">
    <source>
        <dbReference type="SAM" id="MobiDB-lite"/>
    </source>
</evidence>
<name>A9TQB2_PHYPA</name>
<dbReference type="EnsemblPlants" id="Pp3c4_2950V3.6">
    <property type="protein sequence ID" value="Pp3c4_2950V3.6"/>
    <property type="gene ID" value="Pp3c4_2950"/>
</dbReference>
<dbReference type="GeneID" id="112281545"/>